<feature type="domain" description="NAD-dependent epimerase/dehydratase" evidence="5">
    <location>
        <begin position="36"/>
        <end position="281"/>
    </location>
</feature>
<dbReference type="OrthoDB" id="7941325at2"/>
<dbReference type="RefSeq" id="WP_070935334.1">
    <property type="nucleotide sequence ID" value="NZ_MIPT01000001.1"/>
</dbReference>
<dbReference type="Pfam" id="PF01370">
    <property type="entry name" value="Epimerase"/>
    <property type="match status" value="1"/>
</dbReference>
<dbReference type="GO" id="GO:0005737">
    <property type="term" value="C:cytoplasm"/>
    <property type="evidence" value="ECO:0007669"/>
    <property type="project" value="TreeGrafter"/>
</dbReference>
<evidence type="ECO:0000256" key="4">
    <source>
        <dbReference type="ARBA" id="ARBA00023239"/>
    </source>
</evidence>
<keyword evidence="3" id="KW-0520">NAD</keyword>
<dbReference type="Proteomes" id="UP000179467">
    <property type="component" value="Unassembled WGS sequence"/>
</dbReference>
<dbReference type="SUPFAM" id="SSF51735">
    <property type="entry name" value="NAD(P)-binding Rossmann-fold domains"/>
    <property type="match status" value="1"/>
</dbReference>
<evidence type="ECO:0000256" key="2">
    <source>
        <dbReference type="ARBA" id="ARBA00022793"/>
    </source>
</evidence>
<name>A0A1S1H9U9_9SPHN</name>
<organism evidence="6 7">
    <name type="scientific">Edaphosphingomonas haloaromaticamans</name>
    <dbReference type="NCBI Taxonomy" id="653954"/>
    <lineage>
        <taxon>Bacteria</taxon>
        <taxon>Pseudomonadati</taxon>
        <taxon>Pseudomonadota</taxon>
        <taxon>Alphaproteobacteria</taxon>
        <taxon>Sphingomonadales</taxon>
        <taxon>Rhizorhabdaceae</taxon>
        <taxon>Edaphosphingomonas</taxon>
    </lineage>
</organism>
<dbReference type="EC" id="4.2.1.46" evidence="6"/>
<dbReference type="InterPro" id="IPR044516">
    <property type="entry name" value="UXS-like"/>
</dbReference>
<dbReference type="GO" id="GO:0042732">
    <property type="term" value="P:D-xylose metabolic process"/>
    <property type="evidence" value="ECO:0007669"/>
    <property type="project" value="InterPro"/>
</dbReference>
<comment type="cofactor">
    <cofactor evidence="1">
        <name>NAD(+)</name>
        <dbReference type="ChEBI" id="CHEBI:57540"/>
    </cofactor>
</comment>
<sequence length="353" mass="38315">MTALARSRGGWRFADDLDAMFAALAPIWPRLAGKRIFMTGGTGFIGRWMLEALRDADLRLGLGVGVVLLSRDPAGFAARVPHIAGHPGFRLMAGDVCDFAVPDGGFTHIVHAATDASAALNRHDPRRMFDTIVEGTRRALDMARDRAVERFLMLSSGAVYGAQPWDMTHVEEGWRGGPDCLDPMSAYGEGKRAAEMLCAIHARQFGLDMVNARIFALLGPLLSLDIHFAAGNFIRDALRGETVVVEGAGTAVRSYLYAADLAIWLWTMLIRGESGATYNVGSEEAVSIAELAHRVHRILGGAGVDILGQPDPGWNPGRYVPSTARIARDLGLRATVDLDEAIRRTAIWNGWQQ</sequence>
<dbReference type="InterPro" id="IPR036291">
    <property type="entry name" value="NAD(P)-bd_dom_sf"/>
</dbReference>
<gene>
    <name evidence="6" type="primary">strE_1</name>
    <name evidence="6" type="ORF">BHE75_00180</name>
</gene>
<accession>A0A1S1H9U9</accession>
<keyword evidence="2" id="KW-0210">Decarboxylase</keyword>
<comment type="caution">
    <text evidence="6">The sequence shown here is derived from an EMBL/GenBank/DDBJ whole genome shotgun (WGS) entry which is preliminary data.</text>
</comment>
<dbReference type="PANTHER" id="PTHR43078">
    <property type="entry name" value="UDP-GLUCURONIC ACID DECARBOXYLASE-RELATED"/>
    <property type="match status" value="1"/>
</dbReference>
<evidence type="ECO:0000313" key="7">
    <source>
        <dbReference type="Proteomes" id="UP000179467"/>
    </source>
</evidence>
<reference evidence="6 7" key="1">
    <citation type="submission" date="2016-09" db="EMBL/GenBank/DDBJ databases">
        <title>Metabolic pathway, cell adaptation mechanisms and a novel monoxygenase revealed through proteogenomic-transcription analysis of a Sphingomonas haloaromaticamans strain degrading the fungicide ortho-phenylphenol.</title>
        <authorList>
            <person name="Perruchon C."/>
            <person name="Papadopoulou E.S."/>
            <person name="Rousidou C."/>
            <person name="Vasileiadis S."/>
            <person name="Tanou G."/>
            <person name="Amoutzias G."/>
            <person name="Molassiotis A."/>
            <person name="Karpouzas D.G."/>
        </authorList>
    </citation>
    <scope>NUCLEOTIDE SEQUENCE [LARGE SCALE GENOMIC DNA]</scope>
    <source>
        <strain evidence="6 7">P3</strain>
    </source>
</reference>
<evidence type="ECO:0000313" key="6">
    <source>
        <dbReference type="EMBL" id="OHT18211.1"/>
    </source>
</evidence>
<evidence type="ECO:0000256" key="1">
    <source>
        <dbReference type="ARBA" id="ARBA00001911"/>
    </source>
</evidence>
<dbReference type="PANTHER" id="PTHR43078:SF6">
    <property type="entry name" value="UDP-GLUCURONIC ACID DECARBOXYLASE 1"/>
    <property type="match status" value="1"/>
</dbReference>
<dbReference type="AlphaFoldDB" id="A0A1S1H9U9"/>
<dbReference type="GO" id="GO:0048040">
    <property type="term" value="F:UDP-glucuronate decarboxylase activity"/>
    <property type="evidence" value="ECO:0007669"/>
    <property type="project" value="TreeGrafter"/>
</dbReference>
<keyword evidence="4 6" id="KW-0456">Lyase</keyword>
<dbReference type="GO" id="GO:0070403">
    <property type="term" value="F:NAD+ binding"/>
    <property type="evidence" value="ECO:0007669"/>
    <property type="project" value="InterPro"/>
</dbReference>
<keyword evidence="7" id="KW-1185">Reference proteome</keyword>
<dbReference type="EMBL" id="MIPT01000001">
    <property type="protein sequence ID" value="OHT18211.1"/>
    <property type="molecule type" value="Genomic_DNA"/>
</dbReference>
<dbReference type="Gene3D" id="3.40.50.720">
    <property type="entry name" value="NAD(P)-binding Rossmann-like Domain"/>
    <property type="match status" value="1"/>
</dbReference>
<dbReference type="GO" id="GO:0008460">
    <property type="term" value="F:dTDP-glucose 4,6-dehydratase activity"/>
    <property type="evidence" value="ECO:0007669"/>
    <property type="project" value="UniProtKB-EC"/>
</dbReference>
<evidence type="ECO:0000259" key="5">
    <source>
        <dbReference type="Pfam" id="PF01370"/>
    </source>
</evidence>
<proteinExistence type="predicted"/>
<protein>
    <submittedName>
        <fullName evidence="6">dTDP-glucose 4,6-dehydratase</fullName>
        <ecNumber evidence="6">4.2.1.46</ecNumber>
    </submittedName>
</protein>
<evidence type="ECO:0000256" key="3">
    <source>
        <dbReference type="ARBA" id="ARBA00023027"/>
    </source>
</evidence>
<dbReference type="InterPro" id="IPR001509">
    <property type="entry name" value="Epimerase_deHydtase"/>
</dbReference>